<feature type="repeat" description="ANK" evidence="3">
    <location>
        <begin position="305"/>
        <end position="337"/>
    </location>
</feature>
<dbReference type="SMART" id="SM00248">
    <property type="entry name" value="ANK"/>
    <property type="match status" value="24"/>
</dbReference>
<protein>
    <submittedName>
        <fullName evidence="4">Uncharacterized protein</fullName>
    </submittedName>
</protein>
<feature type="repeat" description="ANK" evidence="3">
    <location>
        <begin position="204"/>
        <end position="236"/>
    </location>
</feature>
<dbReference type="PROSITE" id="PS50088">
    <property type="entry name" value="ANK_REPEAT"/>
    <property type="match status" value="15"/>
</dbReference>
<dbReference type="Pfam" id="PF00023">
    <property type="entry name" value="Ank"/>
    <property type="match status" value="5"/>
</dbReference>
<evidence type="ECO:0000256" key="2">
    <source>
        <dbReference type="ARBA" id="ARBA00023043"/>
    </source>
</evidence>
<feature type="repeat" description="ANK" evidence="3">
    <location>
        <begin position="847"/>
        <end position="879"/>
    </location>
</feature>
<proteinExistence type="predicted"/>
<feature type="repeat" description="ANK" evidence="3">
    <location>
        <begin position="40"/>
        <end position="69"/>
    </location>
</feature>
<dbReference type="Gene3D" id="1.25.40.20">
    <property type="entry name" value="Ankyrin repeat-containing domain"/>
    <property type="match status" value="8"/>
</dbReference>
<evidence type="ECO:0000313" key="4">
    <source>
        <dbReference type="EMBL" id="CAH0396015.1"/>
    </source>
</evidence>
<feature type="repeat" description="ANK" evidence="3">
    <location>
        <begin position="270"/>
        <end position="302"/>
    </location>
</feature>
<keyword evidence="1" id="KW-0677">Repeat</keyword>
<sequence length="1071" mass="118733">MADIVNALFEAVETDNFQRVKCFVHTKGVNLNLFNACCKTLLHIAAEKGYVEVAKELLEAGADINMRTIDGRTSLFLAAEHGKDKIVNILLEKPNIDVNLHHNGRTPLLVACEKGYTSVVKLLLADYRCMHYINIDHNGSKPLHIAAKYGYEDIISALLEKKPSVNSIDSDGCTPLWIALDNNQEKSVQALLKDFRVNVNFRFKDRTPLGYAVQEGSSTISKLLIERDADINIIDNDGLTLLHHAICKGLLDVVDHLLNRGASVHSKTKRGNTPLHIASMYGELEIAKLLFDKGADVHINCENSYKATPVQLAVKGSHLEMAKFLIKKGADINATDPHTHYTINKGGTLLHWAAREYDQKFQDKMIRFLVENGADVNAAAYDGRTPLCLLVKHHGTLDIMRYLIEKGANLNKGDHRRGSPLLWAFYVDSEGLRPEVANFLIEMGADVNQPLGYFGNSDDPLKTPLHVAKNISTIELLVEKGADINATDKWGNTPLHFAHSLHRAKYLVLKGANVNAINKEGNTPLHCVLNVYCAKFLIKMGADVDAKNSKGYTPLHFAVNTSIAKILIRNGADFRARAENGKTVLHTVAEADVLFNSKYKGLPDLVNFFIQGGIDVNGVDGGGNTPLHICCKTNNMIVASSLLENGADRNAINNCNLRPIECGRGMSSSMLKSVEKLFSAIEENESTEEIRRLICSIQTINVVKDDSKFTPLHCAVQLNRKKIVKFILEANWPIRIHETFKKRNKFIDGTLKKVKVNALCKDNWTPLHYASRGGDFTIVSWLLKSGAAHNAKTYDGYLPSELAENCAVKQLLTMVNELFEAVKVGNLEQVVEYISKEESIINAVESDGRNLLHYSIENGHRDVVMFLLESGIDVTQSASDGSTVLHLAVSKKDEELVNAILKRANDMSRLNSFINAEKLDGITALHIAAKSGSSVITKTLLKNGAAFDIQNKNNLKPVDFSANEAITCFFILVEEVFKFAEEKGEEIPERLETMNAEDFYILSKVRNSYGHTLADIIDLNESGSVVKKLFDLQASKEKQLFLQNRCLNSQNMNCVEESSEDIDIGSGLLFD</sequence>
<evidence type="ECO:0000313" key="5">
    <source>
        <dbReference type="Proteomes" id="UP001152759"/>
    </source>
</evidence>
<dbReference type="InterPro" id="IPR036770">
    <property type="entry name" value="Ankyrin_rpt-contain_sf"/>
</dbReference>
<dbReference type="EMBL" id="OU963870">
    <property type="protein sequence ID" value="CAH0396015.1"/>
    <property type="molecule type" value="Genomic_DNA"/>
</dbReference>
<gene>
    <name evidence="4" type="ORF">BEMITA_LOCUS14131</name>
</gene>
<feature type="repeat" description="ANK" evidence="3">
    <location>
        <begin position="880"/>
        <end position="912"/>
    </location>
</feature>
<dbReference type="PRINTS" id="PR01415">
    <property type="entry name" value="ANKYRIN"/>
</dbReference>
<feature type="repeat" description="ANK" evidence="3">
    <location>
        <begin position="762"/>
        <end position="794"/>
    </location>
</feature>
<keyword evidence="2 3" id="KW-0040">ANK repeat</keyword>
<feature type="repeat" description="ANK" evidence="3">
    <location>
        <begin position="70"/>
        <end position="93"/>
    </location>
</feature>
<evidence type="ECO:0000256" key="3">
    <source>
        <dbReference type="PROSITE-ProRule" id="PRU00023"/>
    </source>
</evidence>
<dbReference type="InterPro" id="IPR002110">
    <property type="entry name" value="Ankyrin_rpt"/>
</dbReference>
<feature type="repeat" description="ANK" evidence="3">
    <location>
        <begin position="138"/>
        <end position="170"/>
    </location>
</feature>
<dbReference type="Pfam" id="PF13637">
    <property type="entry name" value="Ank_4"/>
    <property type="match status" value="1"/>
</dbReference>
<dbReference type="Pfam" id="PF12796">
    <property type="entry name" value="Ank_2"/>
    <property type="match status" value="6"/>
</dbReference>
<feature type="repeat" description="ANK" evidence="3">
    <location>
        <begin position="237"/>
        <end position="269"/>
    </location>
</feature>
<feature type="repeat" description="ANK" evidence="3">
    <location>
        <begin position="103"/>
        <end position="124"/>
    </location>
</feature>
<dbReference type="PANTHER" id="PTHR24198:SF165">
    <property type="entry name" value="ANKYRIN REPEAT-CONTAINING PROTEIN-RELATED"/>
    <property type="match status" value="1"/>
</dbReference>
<dbReference type="SUPFAM" id="SSF48403">
    <property type="entry name" value="Ankyrin repeat"/>
    <property type="match status" value="3"/>
</dbReference>
<keyword evidence="5" id="KW-1185">Reference proteome</keyword>
<dbReference type="AlphaFoldDB" id="A0A9P0F9W4"/>
<accession>A0A9P0F9W4</accession>
<feature type="repeat" description="ANK" evidence="3">
    <location>
        <begin position="345"/>
        <end position="381"/>
    </location>
</feature>
<organism evidence="4 5">
    <name type="scientific">Bemisia tabaci</name>
    <name type="common">Sweetpotato whitefly</name>
    <name type="synonym">Aleurodes tabaci</name>
    <dbReference type="NCBI Taxonomy" id="7038"/>
    <lineage>
        <taxon>Eukaryota</taxon>
        <taxon>Metazoa</taxon>
        <taxon>Ecdysozoa</taxon>
        <taxon>Arthropoda</taxon>
        <taxon>Hexapoda</taxon>
        <taxon>Insecta</taxon>
        <taxon>Pterygota</taxon>
        <taxon>Neoptera</taxon>
        <taxon>Paraneoptera</taxon>
        <taxon>Hemiptera</taxon>
        <taxon>Sternorrhyncha</taxon>
        <taxon>Aleyrodoidea</taxon>
        <taxon>Aleyrodidae</taxon>
        <taxon>Aleyrodinae</taxon>
        <taxon>Bemisia</taxon>
    </lineage>
</organism>
<reference evidence="4" key="1">
    <citation type="submission" date="2021-12" db="EMBL/GenBank/DDBJ databases">
        <authorList>
            <person name="King R."/>
        </authorList>
    </citation>
    <scope>NUCLEOTIDE SEQUENCE</scope>
</reference>
<dbReference type="Proteomes" id="UP001152759">
    <property type="component" value="Chromosome 9"/>
</dbReference>
<feature type="repeat" description="ANK" evidence="3">
    <location>
        <begin position="382"/>
        <end position="415"/>
    </location>
</feature>
<feature type="repeat" description="ANK" evidence="3">
    <location>
        <begin position="920"/>
        <end position="952"/>
    </location>
</feature>
<name>A0A9P0F9W4_BEMTA</name>
<evidence type="ECO:0000256" key="1">
    <source>
        <dbReference type="ARBA" id="ARBA00022737"/>
    </source>
</evidence>
<dbReference type="PROSITE" id="PS50297">
    <property type="entry name" value="ANK_REP_REGION"/>
    <property type="match status" value="15"/>
</dbReference>
<feature type="repeat" description="ANK" evidence="3">
    <location>
        <begin position="622"/>
        <end position="654"/>
    </location>
</feature>
<dbReference type="PANTHER" id="PTHR24198">
    <property type="entry name" value="ANKYRIN REPEAT AND PROTEIN KINASE DOMAIN-CONTAINING PROTEIN"/>
    <property type="match status" value="1"/>
</dbReference>